<feature type="domain" description="Gfo/Idh/MocA-like oxidoreductase N-terminal" evidence="3">
    <location>
        <begin position="33"/>
        <end position="147"/>
    </location>
</feature>
<feature type="compositionally biased region" description="Polar residues" evidence="2">
    <location>
        <begin position="14"/>
        <end position="25"/>
    </location>
</feature>
<dbReference type="SUPFAM" id="SSF55347">
    <property type="entry name" value="Glyceraldehyde-3-phosphate dehydrogenase-like, C-terminal domain"/>
    <property type="match status" value="1"/>
</dbReference>
<dbReference type="GO" id="GO:0016491">
    <property type="term" value="F:oxidoreductase activity"/>
    <property type="evidence" value="ECO:0007669"/>
    <property type="project" value="UniProtKB-KW"/>
</dbReference>
<name>A0A2T0RZE3_9RHOB</name>
<evidence type="ECO:0000313" key="6">
    <source>
        <dbReference type="Proteomes" id="UP000239480"/>
    </source>
</evidence>
<dbReference type="Gene3D" id="3.30.360.10">
    <property type="entry name" value="Dihydrodipicolinate Reductase, domain 2"/>
    <property type="match status" value="1"/>
</dbReference>
<dbReference type="EMBL" id="PVTD01000001">
    <property type="protein sequence ID" value="PRY26548.1"/>
    <property type="molecule type" value="Genomic_DNA"/>
</dbReference>
<evidence type="ECO:0000256" key="2">
    <source>
        <dbReference type="SAM" id="MobiDB-lite"/>
    </source>
</evidence>
<comment type="caution">
    <text evidence="5">The sequence shown here is derived from an EMBL/GenBank/DDBJ whole genome shotgun (WGS) entry which is preliminary data.</text>
</comment>
<protein>
    <submittedName>
        <fullName evidence="5">Putative dehydrogenase</fullName>
    </submittedName>
</protein>
<dbReference type="PANTHER" id="PTHR43818">
    <property type="entry name" value="BCDNA.GH03377"/>
    <property type="match status" value="1"/>
</dbReference>
<dbReference type="InterPro" id="IPR050463">
    <property type="entry name" value="Gfo/Idh/MocA_oxidrdct_glycsds"/>
</dbReference>
<dbReference type="PANTHER" id="PTHR43818:SF11">
    <property type="entry name" value="BCDNA.GH03377"/>
    <property type="match status" value="1"/>
</dbReference>
<keyword evidence="1" id="KW-0560">Oxidoreductase</keyword>
<dbReference type="GO" id="GO:0000166">
    <property type="term" value="F:nucleotide binding"/>
    <property type="evidence" value="ECO:0007669"/>
    <property type="project" value="InterPro"/>
</dbReference>
<sequence length="407" mass="44442">MSMPLPRRAVGASARTSETHATAQRGTEGDTTLKVLISGTGFAGQGHADAFRGAGAEIVGMVGRTPHVVSEVAEKMGIPHAGTDWQQALATCKPDIVSIATPGGAHYTPIRQALEAGCHVFVDKPMTDSGETAVELAALAHKKGVKTAYAASFRYTPSVLHARQLVAAGAIGEPTEVECISHFNLERDIPFGWSHRKEDGGGRLNNNFTHTLSIVTSVIGDRILSIIGEVRDDLGKAPIVEGVHNFATRRSFIPEDLTDPTLEWGESNVEWSYTVMAQLESALAGKPVSVLFKHGGLVPRFDDDHIVFYGRDGAIYIKGHYGSGQLYHYGKDRSWTALPLPQEIADSIPQVDGETEKCWHYLAREFVRDIRGETVEPYPTFRQGSQYQQLIDLIRKNDNWTDVSRLA</sequence>
<proteinExistence type="predicted"/>
<evidence type="ECO:0000313" key="5">
    <source>
        <dbReference type="EMBL" id="PRY26548.1"/>
    </source>
</evidence>
<dbReference type="Pfam" id="PF22725">
    <property type="entry name" value="GFO_IDH_MocA_C3"/>
    <property type="match status" value="1"/>
</dbReference>
<evidence type="ECO:0000256" key="1">
    <source>
        <dbReference type="ARBA" id="ARBA00023002"/>
    </source>
</evidence>
<keyword evidence="6" id="KW-1185">Reference proteome</keyword>
<dbReference type="Pfam" id="PF01408">
    <property type="entry name" value="GFO_IDH_MocA"/>
    <property type="match status" value="1"/>
</dbReference>
<dbReference type="Proteomes" id="UP000239480">
    <property type="component" value="Unassembled WGS sequence"/>
</dbReference>
<reference evidence="5 6" key="1">
    <citation type="submission" date="2018-03" db="EMBL/GenBank/DDBJ databases">
        <title>Genomic Encyclopedia of Archaeal and Bacterial Type Strains, Phase II (KMG-II): from individual species to whole genera.</title>
        <authorList>
            <person name="Goeker M."/>
        </authorList>
    </citation>
    <scope>NUCLEOTIDE SEQUENCE [LARGE SCALE GENOMIC DNA]</scope>
    <source>
        <strain evidence="5 6">DSM 29328</strain>
    </source>
</reference>
<feature type="region of interest" description="Disordered" evidence="2">
    <location>
        <begin position="1"/>
        <end position="28"/>
    </location>
</feature>
<dbReference type="InterPro" id="IPR000683">
    <property type="entry name" value="Gfo/Idh/MocA-like_OxRdtase_N"/>
</dbReference>
<evidence type="ECO:0000259" key="3">
    <source>
        <dbReference type="Pfam" id="PF01408"/>
    </source>
</evidence>
<accession>A0A2T0RZE3</accession>
<dbReference type="InterPro" id="IPR036291">
    <property type="entry name" value="NAD(P)-bd_dom_sf"/>
</dbReference>
<dbReference type="AlphaFoldDB" id="A0A2T0RZE3"/>
<gene>
    <name evidence="5" type="ORF">CLV78_101647</name>
</gene>
<dbReference type="Gene3D" id="3.40.50.720">
    <property type="entry name" value="NAD(P)-binding Rossmann-like Domain"/>
    <property type="match status" value="1"/>
</dbReference>
<organism evidence="5 6">
    <name type="scientific">Aliiruegeria haliotis</name>
    <dbReference type="NCBI Taxonomy" id="1280846"/>
    <lineage>
        <taxon>Bacteria</taxon>
        <taxon>Pseudomonadati</taxon>
        <taxon>Pseudomonadota</taxon>
        <taxon>Alphaproteobacteria</taxon>
        <taxon>Rhodobacterales</taxon>
        <taxon>Roseobacteraceae</taxon>
        <taxon>Aliiruegeria</taxon>
    </lineage>
</organism>
<feature type="domain" description="GFO/IDH/MocA-like oxidoreductase" evidence="4">
    <location>
        <begin position="160"/>
        <end position="314"/>
    </location>
</feature>
<evidence type="ECO:0000259" key="4">
    <source>
        <dbReference type="Pfam" id="PF22725"/>
    </source>
</evidence>
<dbReference type="InterPro" id="IPR055170">
    <property type="entry name" value="GFO_IDH_MocA-like_dom"/>
</dbReference>
<dbReference type="SUPFAM" id="SSF51735">
    <property type="entry name" value="NAD(P)-binding Rossmann-fold domains"/>
    <property type="match status" value="1"/>
</dbReference>